<dbReference type="Proteomes" id="UP000717328">
    <property type="component" value="Unassembled WGS sequence"/>
</dbReference>
<dbReference type="PROSITE" id="PS51371">
    <property type="entry name" value="CBS"/>
    <property type="match status" value="1"/>
</dbReference>
<gene>
    <name evidence="4" type="ORF">H0H81_007024</name>
</gene>
<dbReference type="InterPro" id="IPR046342">
    <property type="entry name" value="CBS_dom_sf"/>
</dbReference>
<keyword evidence="5" id="KW-1185">Reference proteome</keyword>
<evidence type="ECO:0000313" key="4">
    <source>
        <dbReference type="EMBL" id="KAG5639080.1"/>
    </source>
</evidence>
<evidence type="ECO:0000256" key="1">
    <source>
        <dbReference type="ARBA" id="ARBA00023065"/>
    </source>
</evidence>
<keyword evidence="2" id="KW-0129">CBS domain</keyword>
<dbReference type="Gene3D" id="3.10.580.10">
    <property type="entry name" value="CBS-domain"/>
    <property type="match status" value="1"/>
</dbReference>
<protein>
    <recommendedName>
        <fullName evidence="3">CBS domain-containing protein</fullName>
    </recommendedName>
</protein>
<reference evidence="4" key="2">
    <citation type="submission" date="2021-10" db="EMBL/GenBank/DDBJ databases">
        <title>Phylogenomics reveals ancestral predisposition of the termite-cultivated fungus Termitomyces towards a domesticated lifestyle.</title>
        <authorList>
            <person name="Auxier B."/>
            <person name="Grum-Grzhimaylo A."/>
            <person name="Cardenas M.E."/>
            <person name="Lodge J.D."/>
            <person name="Laessoe T."/>
            <person name="Pedersen O."/>
            <person name="Smith M.E."/>
            <person name="Kuyper T.W."/>
            <person name="Franco-Molano E.A."/>
            <person name="Baroni T.J."/>
            <person name="Aanen D.K."/>
        </authorList>
    </citation>
    <scope>NUCLEOTIDE SEQUENCE</scope>
    <source>
        <strain evidence="4">D49</strain>
    </source>
</reference>
<dbReference type="Pfam" id="PF00571">
    <property type="entry name" value="CBS"/>
    <property type="match status" value="1"/>
</dbReference>
<evidence type="ECO:0000259" key="3">
    <source>
        <dbReference type="PROSITE" id="PS51371"/>
    </source>
</evidence>
<proteinExistence type="predicted"/>
<evidence type="ECO:0000313" key="5">
    <source>
        <dbReference type="Proteomes" id="UP000717328"/>
    </source>
</evidence>
<dbReference type="GO" id="GO:0005794">
    <property type="term" value="C:Golgi apparatus"/>
    <property type="evidence" value="ECO:0007669"/>
    <property type="project" value="TreeGrafter"/>
</dbReference>
<reference evidence="4" key="1">
    <citation type="submission" date="2021-02" db="EMBL/GenBank/DDBJ databases">
        <authorList>
            <person name="Nieuwenhuis M."/>
            <person name="Van De Peppel L.J.J."/>
        </authorList>
    </citation>
    <scope>NUCLEOTIDE SEQUENCE</scope>
    <source>
        <strain evidence="4">D49</strain>
    </source>
</reference>
<evidence type="ECO:0000256" key="2">
    <source>
        <dbReference type="PROSITE-ProRule" id="PRU00703"/>
    </source>
</evidence>
<organism evidence="4 5">
    <name type="scientific">Sphagnurus paluster</name>
    <dbReference type="NCBI Taxonomy" id="117069"/>
    <lineage>
        <taxon>Eukaryota</taxon>
        <taxon>Fungi</taxon>
        <taxon>Dikarya</taxon>
        <taxon>Basidiomycota</taxon>
        <taxon>Agaricomycotina</taxon>
        <taxon>Agaricomycetes</taxon>
        <taxon>Agaricomycetidae</taxon>
        <taxon>Agaricales</taxon>
        <taxon>Tricholomatineae</taxon>
        <taxon>Lyophyllaceae</taxon>
        <taxon>Sphagnurus</taxon>
    </lineage>
</organism>
<comment type="caution">
    <text evidence="4">The sequence shown here is derived from an EMBL/GenBank/DDBJ whole genome shotgun (WGS) entry which is preliminary data.</text>
</comment>
<dbReference type="GO" id="GO:0005247">
    <property type="term" value="F:voltage-gated chloride channel activity"/>
    <property type="evidence" value="ECO:0007669"/>
    <property type="project" value="TreeGrafter"/>
</dbReference>
<dbReference type="AlphaFoldDB" id="A0A9P7FXJ1"/>
<dbReference type="EMBL" id="JABCKI010005732">
    <property type="protein sequence ID" value="KAG5639080.1"/>
    <property type="molecule type" value="Genomic_DNA"/>
</dbReference>
<keyword evidence="1" id="KW-0813">Transport</keyword>
<dbReference type="SUPFAM" id="SSF54631">
    <property type="entry name" value="CBS-domain pair"/>
    <property type="match status" value="1"/>
</dbReference>
<dbReference type="PANTHER" id="PTHR45711:SF6">
    <property type="entry name" value="CHLORIDE CHANNEL PROTEIN"/>
    <property type="match status" value="1"/>
</dbReference>
<dbReference type="GO" id="GO:0005886">
    <property type="term" value="C:plasma membrane"/>
    <property type="evidence" value="ECO:0007669"/>
    <property type="project" value="TreeGrafter"/>
</dbReference>
<dbReference type="PANTHER" id="PTHR45711">
    <property type="entry name" value="CHLORIDE CHANNEL PROTEIN"/>
    <property type="match status" value="1"/>
</dbReference>
<sequence length="218" mass="24489">MICVMTAKWVGDAMGKDGIYSVWIAMRHYPWLPPVDYRDTGETGANIMKSMDQLVVINDEQLSAKELEALLEKHKYNGFPVVRGKHFVGFATHDKIREALGDSIYLNTKSGYLLKTVDAAPADDFSNRMKKCSFSSRDSLLRADTRIDLSSSLEEAVLQLRKEVPQELVVNMFQKLNLRRILFTHAGDLTGMTTKTDVVSLLMSHFPHTAALSQRPGP</sequence>
<name>A0A9P7FXJ1_9AGAR</name>
<accession>A0A9P7FXJ1</accession>
<dbReference type="OrthoDB" id="44789at2759"/>
<keyword evidence="1" id="KW-0406">Ion transport</keyword>
<feature type="domain" description="CBS" evidence="3">
    <location>
        <begin position="48"/>
        <end position="106"/>
    </location>
</feature>
<dbReference type="GO" id="GO:0005769">
    <property type="term" value="C:early endosome"/>
    <property type="evidence" value="ECO:0007669"/>
    <property type="project" value="TreeGrafter"/>
</dbReference>
<dbReference type="InterPro" id="IPR000644">
    <property type="entry name" value="CBS_dom"/>
</dbReference>